<dbReference type="AlphaFoldDB" id="A0A6P2CZG2"/>
<evidence type="ECO:0000313" key="1">
    <source>
        <dbReference type="EMBL" id="VTR92552.1"/>
    </source>
</evidence>
<gene>
    <name evidence="1" type="ORF">SOIL9_51620</name>
</gene>
<dbReference type="Proteomes" id="UP000464178">
    <property type="component" value="Chromosome"/>
</dbReference>
<dbReference type="EMBL" id="LR593886">
    <property type="protein sequence ID" value="VTR92552.1"/>
    <property type="molecule type" value="Genomic_DNA"/>
</dbReference>
<name>A0A6P2CZG2_9BACT</name>
<protein>
    <submittedName>
        <fullName evidence="1">Uncharacterized protein</fullName>
    </submittedName>
</protein>
<proteinExistence type="predicted"/>
<evidence type="ECO:0000313" key="2">
    <source>
        <dbReference type="Proteomes" id="UP000464178"/>
    </source>
</evidence>
<dbReference type="RefSeq" id="WP_162667396.1">
    <property type="nucleotide sequence ID" value="NZ_LR593886.1"/>
</dbReference>
<keyword evidence="2" id="KW-1185">Reference proteome</keyword>
<sequence>MLEAEEALKAFGAKWDGSSAGAPREEFEMKKVLGPALVAALALPLMIAPPAKAGDSPAAQVQAVTVAQPVAVAQPVVAQPIVQRQVIKQQVVQQRIVQPRTRSLAIQRIRDPLSRTSDRDTCAVQLRGCGTVGAVVPVGFSSPFHISTRLSPRATRGTLTHTRRLPGPLC</sequence>
<dbReference type="KEGG" id="gms:SOIL9_51620"/>
<organism evidence="1 2">
    <name type="scientific">Gemmata massiliana</name>
    <dbReference type="NCBI Taxonomy" id="1210884"/>
    <lineage>
        <taxon>Bacteria</taxon>
        <taxon>Pseudomonadati</taxon>
        <taxon>Planctomycetota</taxon>
        <taxon>Planctomycetia</taxon>
        <taxon>Gemmatales</taxon>
        <taxon>Gemmataceae</taxon>
        <taxon>Gemmata</taxon>
    </lineage>
</organism>
<accession>A0A6P2CZG2</accession>
<reference evidence="1 2" key="1">
    <citation type="submission" date="2019-05" db="EMBL/GenBank/DDBJ databases">
        <authorList>
            <consortium name="Science for Life Laboratories"/>
        </authorList>
    </citation>
    <scope>NUCLEOTIDE SEQUENCE [LARGE SCALE GENOMIC DNA]</scope>
    <source>
        <strain evidence="1">Soil9</strain>
    </source>
</reference>